<feature type="compositionally biased region" description="Polar residues" evidence="2">
    <location>
        <begin position="203"/>
        <end position="213"/>
    </location>
</feature>
<dbReference type="AlphaFoldDB" id="A0A1S9RL04"/>
<reference evidence="4" key="1">
    <citation type="submission" date="2015-09" db="EMBL/GenBank/DDBJ databases">
        <authorList>
            <person name="Fill T.P."/>
            <person name="Baretta J.F."/>
            <person name="de Almeida L.G."/>
            <person name="Rocha M."/>
            <person name="de Souza D.H."/>
            <person name="Malavazi I."/>
            <person name="Cerdeira L.T."/>
            <person name="Hong H."/>
            <person name="Samborskyy M."/>
            <person name="de Vasconcelos A.T."/>
            <person name="Leadlay P."/>
            <person name="Rodrigues-Filho E."/>
        </authorList>
    </citation>
    <scope>NUCLEOTIDE SEQUENCE [LARGE SCALE GENOMIC DNA]</scope>
    <source>
        <strain evidence="4">LaBioMMi 136</strain>
    </source>
</reference>
<comment type="caution">
    <text evidence="3">The sequence shown here is derived from an EMBL/GenBank/DDBJ whole genome shotgun (WGS) entry which is preliminary data.</text>
</comment>
<dbReference type="Pfam" id="PF14555">
    <property type="entry name" value="UBA_4"/>
    <property type="match status" value="1"/>
</dbReference>
<dbReference type="Gene3D" id="1.10.8.10">
    <property type="entry name" value="DNA helicase RuvA subunit, C-terminal domain"/>
    <property type="match status" value="1"/>
</dbReference>
<evidence type="ECO:0000256" key="2">
    <source>
        <dbReference type="SAM" id="MobiDB-lite"/>
    </source>
</evidence>
<protein>
    <submittedName>
        <fullName evidence="3">Ubiquitin interaction motif protein</fullName>
    </submittedName>
</protein>
<dbReference type="EMBL" id="LJBN01000164">
    <property type="protein sequence ID" value="OOQ85718.1"/>
    <property type="molecule type" value="Genomic_DNA"/>
</dbReference>
<dbReference type="GO" id="GO:0005634">
    <property type="term" value="C:nucleus"/>
    <property type="evidence" value="ECO:0007669"/>
    <property type="project" value="TreeGrafter"/>
</dbReference>
<dbReference type="CDD" id="cd14273">
    <property type="entry name" value="UBA_TAP-C_like"/>
    <property type="match status" value="1"/>
</dbReference>
<organism evidence="3 4">
    <name type="scientific">Penicillium brasilianum</name>
    <dbReference type="NCBI Taxonomy" id="104259"/>
    <lineage>
        <taxon>Eukaryota</taxon>
        <taxon>Fungi</taxon>
        <taxon>Dikarya</taxon>
        <taxon>Ascomycota</taxon>
        <taxon>Pezizomycotina</taxon>
        <taxon>Eurotiomycetes</taxon>
        <taxon>Eurotiomycetidae</taxon>
        <taxon>Eurotiales</taxon>
        <taxon>Aspergillaceae</taxon>
        <taxon>Penicillium</taxon>
    </lineage>
</organism>
<dbReference type="SUPFAM" id="SSF46934">
    <property type="entry name" value="UBA-like"/>
    <property type="match status" value="1"/>
</dbReference>
<dbReference type="InterPro" id="IPR009060">
    <property type="entry name" value="UBA-like_sf"/>
</dbReference>
<dbReference type="Proteomes" id="UP000190744">
    <property type="component" value="Unassembled WGS sequence"/>
</dbReference>
<feature type="region of interest" description="Disordered" evidence="2">
    <location>
        <begin position="125"/>
        <end position="154"/>
    </location>
</feature>
<sequence>MTEGKTGGGKGKSGTALGVMWWGTAPDATDNSSATGRPQASCDARLVTQFNSVSLARGTRPVIMATEPPEDAIANFVSFTSTTREQAISFLKANNLDSQKAINAYFEDPTGSQLKTSGLYGESNTSSFTYGQQDNLPRIPATAPPSRPPSRVNIHEQPETAGFETTSVTAAQGSAGNAPPAQGLTLAEREEQELQQAVAMSLNQGTGQQESGVTKTTTTTNDQQQAHFGKAMREHYEEADWGMTLFNETSQEVVLSPDPEDRKRVEGEPAFIRPTNDNLYLGGFLTILHEIPLAREALLLRNKLLSDYGQEPQWWSGQPINLPKIVTVHEQQDGDNDWDDVIHESQRLMAFLDSTKRSFGSSDALANLRDITSFSSDSEEVVTRFLETWHAAAIRAAPDSPLTTAFMSHAYKRSPFDEGDETISKELFVFEPVVEQEHGQTLYDLLDTAIWSDRPGEELDDVWLEHVGEVITMKLDSYNNGKSVNVKAPAIFYPDRYMSSCRELARELRTKRLRVQEEIQELEALMARYTTPLNVQGNLTIKRLLEKAAAAVNVALPKNPAKESQSMETEITIEITTDKADQISTELLAISDRIDSKVKGIVRITRAVKGTSANHRGIDLDARKQSAMETLRGYSKQLTEAPDAPGEPPLRKYTLRGVCTEPHVTYVLKRADANGSGDLMDLDGDQATGDQWWRISYSTEDGKTRQAAKREAQGNNVASQDGDVIGYTARKVREIEVLRAAREEWRSVLLVYASDAAVNAPVEPAPTQLQSFVSKDNEAFAAECEQGAANPSEENGQHPAQLNDADYQQQQAPPRPAQQVNVFDYQVSNFGNDSDCEQEMQERKGSVLLGTSRGTNDAGISHALDDDTEWHVDGDTEMAEHVEPASNGS</sequence>
<evidence type="ECO:0000313" key="3">
    <source>
        <dbReference type="EMBL" id="OOQ85718.1"/>
    </source>
</evidence>
<evidence type="ECO:0000256" key="1">
    <source>
        <dbReference type="SAM" id="Coils"/>
    </source>
</evidence>
<dbReference type="PANTHER" id="PTHR39597">
    <property type="entry name" value="UBA DOMAIN-CONTAINING PROTEIN RUP1"/>
    <property type="match status" value="1"/>
</dbReference>
<accession>A0A1S9RL04</accession>
<dbReference type="InterPro" id="IPR055335">
    <property type="entry name" value="Ucp6/RUP1"/>
</dbReference>
<gene>
    <name evidence="3" type="ORF">PEBR_25881</name>
</gene>
<feature type="coiled-coil region" evidence="1">
    <location>
        <begin position="501"/>
        <end position="528"/>
    </location>
</feature>
<proteinExistence type="predicted"/>
<feature type="compositionally biased region" description="Polar residues" evidence="2">
    <location>
        <begin position="125"/>
        <end position="135"/>
    </location>
</feature>
<feature type="region of interest" description="Disordered" evidence="2">
    <location>
        <begin position="203"/>
        <end position="222"/>
    </location>
</feature>
<dbReference type="GO" id="GO:0005829">
    <property type="term" value="C:cytosol"/>
    <property type="evidence" value="ECO:0007669"/>
    <property type="project" value="TreeGrafter"/>
</dbReference>
<dbReference type="GO" id="GO:0016579">
    <property type="term" value="P:protein deubiquitination"/>
    <property type="evidence" value="ECO:0007669"/>
    <property type="project" value="TreeGrafter"/>
</dbReference>
<dbReference type="PANTHER" id="PTHR39597:SF1">
    <property type="entry name" value="UBA DOMAIN-CONTAINING PROTEIN RUP1"/>
    <property type="match status" value="1"/>
</dbReference>
<evidence type="ECO:0000313" key="4">
    <source>
        <dbReference type="Proteomes" id="UP000190744"/>
    </source>
</evidence>
<name>A0A1S9RL04_PENBI</name>
<keyword evidence="1" id="KW-0175">Coiled coil</keyword>